<dbReference type="GO" id="GO:0045202">
    <property type="term" value="C:synapse"/>
    <property type="evidence" value="ECO:0007669"/>
    <property type="project" value="GOC"/>
</dbReference>
<feature type="region of interest" description="Disordered" evidence="11">
    <location>
        <begin position="293"/>
        <end position="316"/>
    </location>
</feature>
<feature type="transmembrane region" description="Helical" evidence="12">
    <location>
        <begin position="23"/>
        <end position="45"/>
    </location>
</feature>
<evidence type="ECO:0000256" key="11">
    <source>
        <dbReference type="SAM" id="MobiDB-lite"/>
    </source>
</evidence>
<feature type="compositionally biased region" description="Low complexity" evidence="11">
    <location>
        <begin position="443"/>
        <end position="454"/>
    </location>
</feature>
<keyword evidence="5 10" id="KW-0297">G-protein coupled receptor</keyword>
<accession>A0A914DVL0</accession>
<dbReference type="Gene3D" id="1.20.1070.10">
    <property type="entry name" value="Rhodopsin 7-helix transmembrane proteins"/>
    <property type="match status" value="2"/>
</dbReference>
<keyword evidence="14" id="KW-1185">Reference proteome</keyword>
<dbReference type="InterPro" id="IPR000276">
    <property type="entry name" value="GPCR_Rhodpsn"/>
</dbReference>
<comment type="similarity">
    <text evidence="10">Belongs to the G-protein coupled receptor 1 family.</text>
</comment>
<evidence type="ECO:0000259" key="13">
    <source>
        <dbReference type="PROSITE" id="PS50262"/>
    </source>
</evidence>
<dbReference type="PROSITE" id="PS50262">
    <property type="entry name" value="G_PROTEIN_RECEP_F1_2"/>
    <property type="match status" value="1"/>
</dbReference>
<dbReference type="SUPFAM" id="SSF81321">
    <property type="entry name" value="Family A G protein-coupled receptor-like"/>
    <property type="match status" value="2"/>
</dbReference>
<keyword evidence="4 12" id="KW-1133">Transmembrane helix</keyword>
<dbReference type="AlphaFoldDB" id="A0A914DVL0"/>
<dbReference type="PANTHER" id="PTHR24248">
    <property type="entry name" value="ADRENERGIC RECEPTOR-RELATED G-PROTEIN COUPLED RECEPTOR"/>
    <property type="match status" value="1"/>
</dbReference>
<keyword evidence="9 10" id="KW-0807">Transducer</keyword>
<evidence type="ECO:0000256" key="10">
    <source>
        <dbReference type="RuleBase" id="RU000688"/>
    </source>
</evidence>
<feature type="compositionally biased region" description="Polar residues" evidence="11">
    <location>
        <begin position="671"/>
        <end position="684"/>
    </location>
</feature>
<dbReference type="Proteomes" id="UP000887540">
    <property type="component" value="Unplaced"/>
</dbReference>
<feature type="transmembrane region" description="Helical" evidence="12">
    <location>
        <begin position="107"/>
        <end position="134"/>
    </location>
</feature>
<feature type="compositionally biased region" description="Low complexity" evidence="11">
    <location>
        <begin position="424"/>
        <end position="434"/>
    </location>
</feature>
<evidence type="ECO:0000313" key="14">
    <source>
        <dbReference type="Proteomes" id="UP000887540"/>
    </source>
</evidence>
<dbReference type="GO" id="GO:0004930">
    <property type="term" value="F:G protein-coupled receptor activity"/>
    <property type="evidence" value="ECO:0007669"/>
    <property type="project" value="UniProtKB-KW"/>
</dbReference>
<feature type="region of interest" description="Disordered" evidence="11">
    <location>
        <begin position="506"/>
        <end position="538"/>
    </location>
</feature>
<feature type="transmembrane region" description="Helical" evidence="12">
    <location>
        <begin position="66"/>
        <end position="87"/>
    </location>
</feature>
<feature type="region of interest" description="Disordered" evidence="11">
    <location>
        <begin position="424"/>
        <end position="454"/>
    </location>
</feature>
<keyword evidence="3 10" id="KW-0812">Transmembrane</keyword>
<evidence type="ECO:0000256" key="1">
    <source>
        <dbReference type="ARBA" id="ARBA00004651"/>
    </source>
</evidence>
<evidence type="ECO:0000256" key="5">
    <source>
        <dbReference type="ARBA" id="ARBA00023040"/>
    </source>
</evidence>
<feature type="compositionally biased region" description="Basic residues" evidence="11">
    <location>
        <begin position="248"/>
        <end position="258"/>
    </location>
</feature>
<dbReference type="InterPro" id="IPR017452">
    <property type="entry name" value="GPCR_Rhodpsn_7TM"/>
</dbReference>
<keyword evidence="7" id="KW-1015">Disulfide bond</keyword>
<dbReference type="PANTHER" id="PTHR24248:SF125">
    <property type="entry name" value="DOPAMINE D2-LIKE RECEPTOR"/>
    <property type="match status" value="1"/>
</dbReference>
<feature type="domain" description="G-protein coupled receptors family 1 profile" evidence="13">
    <location>
        <begin position="1"/>
        <end position="967"/>
    </location>
</feature>
<reference evidence="15" key="1">
    <citation type="submission" date="2022-11" db="UniProtKB">
        <authorList>
            <consortium name="WormBaseParasite"/>
        </authorList>
    </citation>
    <scope>IDENTIFICATION</scope>
</reference>
<dbReference type="GO" id="GO:0001591">
    <property type="term" value="F:dopamine neurotransmitter receptor activity, coupled via Gi/Go"/>
    <property type="evidence" value="ECO:0007669"/>
    <property type="project" value="TreeGrafter"/>
</dbReference>
<evidence type="ECO:0000256" key="7">
    <source>
        <dbReference type="ARBA" id="ARBA00023157"/>
    </source>
</evidence>
<evidence type="ECO:0000256" key="6">
    <source>
        <dbReference type="ARBA" id="ARBA00023136"/>
    </source>
</evidence>
<keyword evidence="8 10" id="KW-0675">Receptor</keyword>
<feature type="region of interest" description="Disordered" evidence="11">
    <location>
        <begin position="660"/>
        <end position="699"/>
    </location>
</feature>
<dbReference type="Pfam" id="PF00001">
    <property type="entry name" value="7tm_1"/>
    <property type="match status" value="2"/>
</dbReference>
<feature type="transmembrane region" description="Helical" evidence="12">
    <location>
        <begin position="910"/>
        <end position="929"/>
    </location>
</feature>
<feature type="region of interest" description="Disordered" evidence="11">
    <location>
        <begin position="228"/>
        <end position="258"/>
    </location>
</feature>
<keyword evidence="6 12" id="KW-0472">Membrane</keyword>
<feature type="region of interest" description="Disordered" evidence="11">
    <location>
        <begin position="743"/>
        <end position="779"/>
    </location>
</feature>
<keyword evidence="2" id="KW-1003">Cell membrane</keyword>
<evidence type="ECO:0000256" key="2">
    <source>
        <dbReference type="ARBA" id="ARBA00022475"/>
    </source>
</evidence>
<evidence type="ECO:0000256" key="9">
    <source>
        <dbReference type="ARBA" id="ARBA00023224"/>
    </source>
</evidence>
<proteinExistence type="inferred from homology"/>
<feature type="transmembrane region" description="Helical" evidence="12">
    <location>
        <begin position="949"/>
        <end position="970"/>
    </location>
</feature>
<feature type="compositionally biased region" description="Basic residues" evidence="11">
    <location>
        <begin position="509"/>
        <end position="526"/>
    </location>
</feature>
<evidence type="ECO:0000256" key="4">
    <source>
        <dbReference type="ARBA" id="ARBA00022989"/>
    </source>
</evidence>
<sequence>MPYAVYVYMQGGFWFLGPLMCDIYSATDVACSTASILLLAVISFDRYRAVSRPIQYSRQSQNIRRVIFILLAIWLISLALASPIVLGMNDRPDDASPYECRLYNPEFSILSSMVSFVIPCFVVLFVYIRIMIALRKREKAARLRRMNASQYNGDAKDDDHEQDEVGEIVAGPAVNVMMLALPSMTKRIRRYEKHKAAVEQAGDDNIEIGIDDEIDEDDEDIDHDVYNGSDADLLGTTDGSVVESNPRSKPRRKVTQRQRKVTQGIAIISPQALSLTSFLPILGAAAATVGTPSVNLDEEEPPSPKYRKRKSTRSNTVTHVPHVISRPHSALPPTPQQHDFFFYPTTSDSHLPLSDRNQQYLQNREHIWNTRAKFFRSTSGPALLDAKSPLMLRRFVLDPENDPEPKDLSERTVDFQDYQEPSFLRSRSSSIHSLPNENDLGGSSTPRSSSDSLSENLNVITNDFISEGPNSVSRRSSDIDFPLSKNMILTVNSSGVQNYKSIERSQNHTAHKKKQRKMTGSLRRRSLTMPSVDSSAKEHHVIPSILRHFSKRSPRIFRNGQVGSANECDKQANDLLTNNDINHFNNYALNKKSESMRIMKQTPTIFENPSATLLSVRKLTPDSLPTFNETKNKHEELTNLLPTNKNMTTTTAALLTTTLSRSKSDRGQKPSLCSRTLSTETSIMRNEHESTTHTTQTTLEDEITPSELATTAASTKLGFIIPNEPAIASLEDYHKQKVQSKIENSPKDEAHSPTVTFNISGKALSGGTRTKDGNGYVNSVERRRSSGVELFYDNKPSGSSAGFPSSISSNIMSSETDSAYARIIAQKPRPKKSISHNTFDIQESHFLHNNTLGDDSNVIRKVTNPRLNGGPSAALAVKLAKRTVNRKDGSSLKRKVTKAQRKEKRATKTLGIVVGVFLICWVPFFTINILNGICIRFNIESCQVGFDIFFYATWVGYMNSFMNPVIYTIFNTEFRRAFKSLILGRNAVRRHRARHV</sequence>
<protein>
    <submittedName>
        <fullName evidence="15">G-protein coupled receptors family 1 profile domain-containing protein</fullName>
    </submittedName>
</protein>
<dbReference type="WBParaSite" id="ACRNAN_scaffold412.g8745.t1">
    <property type="protein sequence ID" value="ACRNAN_scaffold412.g8745.t1"/>
    <property type="gene ID" value="ACRNAN_scaffold412.g8745"/>
</dbReference>
<organism evidence="14 15">
    <name type="scientific">Acrobeloides nanus</name>
    <dbReference type="NCBI Taxonomy" id="290746"/>
    <lineage>
        <taxon>Eukaryota</taxon>
        <taxon>Metazoa</taxon>
        <taxon>Ecdysozoa</taxon>
        <taxon>Nematoda</taxon>
        <taxon>Chromadorea</taxon>
        <taxon>Rhabditida</taxon>
        <taxon>Tylenchina</taxon>
        <taxon>Cephalobomorpha</taxon>
        <taxon>Cephaloboidea</taxon>
        <taxon>Cephalobidae</taxon>
        <taxon>Acrobeloides</taxon>
    </lineage>
</organism>
<evidence type="ECO:0000256" key="3">
    <source>
        <dbReference type="ARBA" id="ARBA00022692"/>
    </source>
</evidence>
<evidence type="ECO:0000256" key="8">
    <source>
        <dbReference type="ARBA" id="ARBA00023170"/>
    </source>
</evidence>
<comment type="subcellular location">
    <subcellularLocation>
        <location evidence="1">Cell membrane</location>
        <topology evidence="1">Multi-pass membrane protein</topology>
    </subcellularLocation>
</comment>
<dbReference type="GO" id="GO:0005886">
    <property type="term" value="C:plasma membrane"/>
    <property type="evidence" value="ECO:0007669"/>
    <property type="project" value="UniProtKB-SubCell"/>
</dbReference>
<evidence type="ECO:0000256" key="12">
    <source>
        <dbReference type="SAM" id="Phobius"/>
    </source>
</evidence>
<evidence type="ECO:0000313" key="15">
    <source>
        <dbReference type="WBParaSite" id="ACRNAN_scaffold412.g8745.t1"/>
    </source>
</evidence>
<name>A0A914DVL0_9BILA</name>
<feature type="compositionally biased region" description="Polar residues" evidence="11">
    <location>
        <begin position="237"/>
        <end position="247"/>
    </location>
</feature>
<dbReference type="PRINTS" id="PR00237">
    <property type="entry name" value="GPCRRHODOPSN"/>
</dbReference>
<dbReference type="PROSITE" id="PS00237">
    <property type="entry name" value="G_PROTEIN_RECEP_F1_1"/>
    <property type="match status" value="1"/>
</dbReference>